<dbReference type="AlphaFoldDB" id="A0AAV7U5Q0"/>
<proteinExistence type="predicted"/>
<gene>
    <name evidence="2" type="ORF">NDU88_000940</name>
</gene>
<comment type="caution">
    <text evidence="2">The sequence shown here is derived from an EMBL/GenBank/DDBJ whole genome shotgun (WGS) entry which is preliminary data.</text>
</comment>
<evidence type="ECO:0000313" key="3">
    <source>
        <dbReference type="Proteomes" id="UP001066276"/>
    </source>
</evidence>
<feature type="region of interest" description="Disordered" evidence="1">
    <location>
        <begin position="72"/>
        <end position="175"/>
    </location>
</feature>
<feature type="compositionally biased region" description="Basic and acidic residues" evidence="1">
    <location>
        <begin position="154"/>
        <end position="175"/>
    </location>
</feature>
<keyword evidence="3" id="KW-1185">Reference proteome</keyword>
<name>A0AAV7U5Q0_PLEWA</name>
<evidence type="ECO:0000256" key="1">
    <source>
        <dbReference type="SAM" id="MobiDB-lite"/>
    </source>
</evidence>
<feature type="compositionally biased region" description="Basic and acidic residues" evidence="1">
    <location>
        <begin position="133"/>
        <end position="145"/>
    </location>
</feature>
<dbReference type="EMBL" id="JANPWB010000005">
    <property type="protein sequence ID" value="KAJ1184130.1"/>
    <property type="molecule type" value="Genomic_DNA"/>
</dbReference>
<sequence length="175" mass="19395">MMVPQVVVHQHRKRRILDPELQLSADITNAGVSNVSTPAGICVYTPLARPQSRHAPARPRPRHRPFKRLAFLRQTAAPGIPKGGGARRGREHRRPLPLFPLGRGGRGGPVTPPARWPVLPPPSVTGSGPAPSWHRESQPELGRREGPRRRDRRRTAERGRLRGSHDGLGTERRSS</sequence>
<organism evidence="2 3">
    <name type="scientific">Pleurodeles waltl</name>
    <name type="common">Iberian ribbed newt</name>
    <dbReference type="NCBI Taxonomy" id="8319"/>
    <lineage>
        <taxon>Eukaryota</taxon>
        <taxon>Metazoa</taxon>
        <taxon>Chordata</taxon>
        <taxon>Craniata</taxon>
        <taxon>Vertebrata</taxon>
        <taxon>Euteleostomi</taxon>
        <taxon>Amphibia</taxon>
        <taxon>Batrachia</taxon>
        <taxon>Caudata</taxon>
        <taxon>Salamandroidea</taxon>
        <taxon>Salamandridae</taxon>
        <taxon>Pleurodelinae</taxon>
        <taxon>Pleurodeles</taxon>
    </lineage>
</organism>
<feature type="compositionally biased region" description="Pro residues" evidence="1">
    <location>
        <begin position="110"/>
        <end position="123"/>
    </location>
</feature>
<dbReference type="Proteomes" id="UP001066276">
    <property type="component" value="Chromosome 3_1"/>
</dbReference>
<accession>A0AAV7U5Q0</accession>
<feature type="compositionally biased region" description="Basic residues" evidence="1">
    <location>
        <begin position="85"/>
        <end position="95"/>
    </location>
</feature>
<evidence type="ECO:0000313" key="2">
    <source>
        <dbReference type="EMBL" id="KAJ1184130.1"/>
    </source>
</evidence>
<reference evidence="2" key="1">
    <citation type="journal article" date="2022" name="bioRxiv">
        <title>Sequencing and chromosome-scale assembly of the giantPleurodeles waltlgenome.</title>
        <authorList>
            <person name="Brown T."/>
            <person name="Elewa A."/>
            <person name="Iarovenko S."/>
            <person name="Subramanian E."/>
            <person name="Araus A.J."/>
            <person name="Petzold A."/>
            <person name="Susuki M."/>
            <person name="Suzuki K.-i.T."/>
            <person name="Hayashi T."/>
            <person name="Toyoda A."/>
            <person name="Oliveira C."/>
            <person name="Osipova E."/>
            <person name="Leigh N.D."/>
            <person name="Simon A."/>
            <person name="Yun M.H."/>
        </authorList>
    </citation>
    <scope>NUCLEOTIDE SEQUENCE</scope>
    <source>
        <strain evidence="2">20211129_DDA</strain>
        <tissue evidence="2">Liver</tissue>
    </source>
</reference>
<protein>
    <submittedName>
        <fullName evidence="2">Uncharacterized protein</fullName>
    </submittedName>
</protein>